<dbReference type="GO" id="GO:0006313">
    <property type="term" value="P:DNA transposition"/>
    <property type="evidence" value="ECO:0007669"/>
    <property type="project" value="UniProtKB-UniRule"/>
</dbReference>
<comment type="caution">
    <text evidence="7">The sequence shown here is derived from an EMBL/GenBank/DDBJ whole genome shotgun (WGS) entry which is preliminary data.</text>
</comment>
<dbReference type="GO" id="GO:0004803">
    <property type="term" value="F:transposase activity"/>
    <property type="evidence" value="ECO:0007669"/>
    <property type="project" value="UniProtKB-UniRule"/>
</dbReference>
<comment type="similarity">
    <text evidence="2 6">Belongs to the transposase mutator family.</text>
</comment>
<dbReference type="Proteomes" id="UP001198439">
    <property type="component" value="Unassembled WGS sequence"/>
</dbReference>
<evidence type="ECO:0000256" key="4">
    <source>
        <dbReference type="ARBA" id="ARBA00023125"/>
    </source>
</evidence>
<dbReference type="InterPro" id="IPR001207">
    <property type="entry name" value="Transposase_mutator"/>
</dbReference>
<dbReference type="GO" id="GO:0003677">
    <property type="term" value="F:DNA binding"/>
    <property type="evidence" value="ECO:0007669"/>
    <property type="project" value="UniProtKB-UniRule"/>
</dbReference>
<dbReference type="NCBIfam" id="NF033543">
    <property type="entry name" value="transpos_IS256"/>
    <property type="match status" value="1"/>
</dbReference>
<dbReference type="Pfam" id="PF00872">
    <property type="entry name" value="Transposase_mut"/>
    <property type="match status" value="1"/>
</dbReference>
<keyword evidence="3 6" id="KW-0815">Transposition</keyword>
<evidence type="ECO:0000313" key="8">
    <source>
        <dbReference type="Proteomes" id="UP001198439"/>
    </source>
</evidence>
<dbReference type="PANTHER" id="PTHR33217">
    <property type="entry name" value="TRANSPOSASE FOR INSERTION SEQUENCE ELEMENT IS1081"/>
    <property type="match status" value="1"/>
</dbReference>
<dbReference type="EMBL" id="JAJDKZ010000076">
    <property type="protein sequence ID" value="MCB8611501.1"/>
    <property type="molecule type" value="Genomic_DNA"/>
</dbReference>
<reference evidence="7" key="1">
    <citation type="submission" date="2021-10" db="EMBL/GenBank/DDBJ databases">
        <title>Collection of gut derived symbiotic bacterial strains cultured from healthy donors.</title>
        <authorList>
            <person name="Lin H."/>
            <person name="Littmann E."/>
            <person name="Kohout C."/>
            <person name="Pamer E.G."/>
        </authorList>
    </citation>
    <scope>NUCLEOTIDE SEQUENCE</scope>
    <source>
        <strain evidence="7">DFI.4.48</strain>
    </source>
</reference>
<keyword evidence="5 6" id="KW-0233">DNA recombination</keyword>
<dbReference type="RefSeq" id="WP_199413080.1">
    <property type="nucleotide sequence ID" value="NZ_JAJDKR010000073.1"/>
</dbReference>
<dbReference type="AlphaFoldDB" id="A0AAW4VTJ3"/>
<proteinExistence type="inferred from homology"/>
<evidence type="ECO:0000256" key="5">
    <source>
        <dbReference type="ARBA" id="ARBA00023172"/>
    </source>
</evidence>
<protein>
    <recommendedName>
        <fullName evidence="6">Mutator family transposase</fullName>
    </recommendedName>
</protein>
<keyword evidence="4 6" id="KW-0238">DNA-binding</keyword>
<gene>
    <name evidence="7" type="ORF">LJD69_12970</name>
</gene>
<name>A0AAW4VTJ3_9FIRM</name>
<organism evidence="7 8">
    <name type="scientific">Faecalibacillus faecis</name>
    <dbReference type="NCBI Taxonomy" id="1982628"/>
    <lineage>
        <taxon>Bacteria</taxon>
        <taxon>Bacillati</taxon>
        <taxon>Bacillota</taxon>
        <taxon>Erysipelotrichia</taxon>
        <taxon>Erysipelotrichales</taxon>
        <taxon>Coprobacillaceae</taxon>
        <taxon>Faecalibacillus</taxon>
    </lineage>
</organism>
<evidence type="ECO:0000256" key="6">
    <source>
        <dbReference type="RuleBase" id="RU365089"/>
    </source>
</evidence>
<evidence type="ECO:0000313" key="7">
    <source>
        <dbReference type="EMBL" id="MCB8611501.1"/>
    </source>
</evidence>
<comment type="function">
    <text evidence="1 6">Required for the transposition of the insertion element.</text>
</comment>
<evidence type="ECO:0000256" key="1">
    <source>
        <dbReference type="ARBA" id="ARBA00002190"/>
    </source>
</evidence>
<dbReference type="PANTHER" id="PTHR33217:SF8">
    <property type="entry name" value="MUTATOR FAMILY TRANSPOSASE"/>
    <property type="match status" value="1"/>
</dbReference>
<evidence type="ECO:0000256" key="2">
    <source>
        <dbReference type="ARBA" id="ARBA00010961"/>
    </source>
</evidence>
<accession>A0AAW4VTJ3</accession>
<evidence type="ECO:0000256" key="3">
    <source>
        <dbReference type="ARBA" id="ARBA00022578"/>
    </source>
</evidence>
<keyword evidence="6" id="KW-0814">Transposable element</keyword>
<sequence length="417" mass="48442">MNMTRNKRDPKKVALAQAIIDAYNPNSVEDMNDALKDLFGPLFESMLQGEMNNHLGYESNDKGIKQTENRRNGYTKKTLKTSHGEVEIESPRDRDGSFEPVLVPKRKKDVSAIEEKVLAMYARGMSQRDISKTVEDIYGFSVSHEMISDITDAILPELEEWRNRPLKKCYPFLFVDCMYVSLRHDYEVNQTAVYVILGYDLRGHKEILGLWLSPTESKNQWMQIFDELKARGLEDVFFISMDGVSGLEEGAKAIFPKVVVQRCIVHLIRNSIKYVPSKDYKKFTQSLKRIYGATNIKTAKTAFETFQKEWAQYPGAIDVWKRNFIHVEQLFNYGSDVRKIMYTTNAIESVNSSFRKVTKKGTFPNENALFKLLYLRIKELENKWENGHIRNWSMVLNQLMIDDHFTTRINQYLSSQS</sequence>